<evidence type="ECO:0000259" key="1">
    <source>
        <dbReference type="PROSITE" id="PS51186"/>
    </source>
</evidence>
<organism evidence="2 3">
    <name type="scientific">Candidatus Sungbacteria bacterium RIFCSPHIGHO2_02_FULL_47_11</name>
    <dbReference type="NCBI Taxonomy" id="1802270"/>
    <lineage>
        <taxon>Bacteria</taxon>
        <taxon>Candidatus Sungiibacteriota</taxon>
    </lineage>
</organism>
<dbReference type="SUPFAM" id="SSF55729">
    <property type="entry name" value="Acyl-CoA N-acyltransferases (Nat)"/>
    <property type="match status" value="1"/>
</dbReference>
<feature type="domain" description="N-acetyltransferase" evidence="1">
    <location>
        <begin position="2"/>
        <end position="171"/>
    </location>
</feature>
<dbReference type="PROSITE" id="PS51186">
    <property type="entry name" value="GNAT"/>
    <property type="match status" value="1"/>
</dbReference>
<dbReference type="CDD" id="cd04301">
    <property type="entry name" value="NAT_SF"/>
    <property type="match status" value="1"/>
</dbReference>
<dbReference type="Proteomes" id="UP000179023">
    <property type="component" value="Unassembled WGS sequence"/>
</dbReference>
<proteinExistence type="predicted"/>
<protein>
    <recommendedName>
        <fullName evidence="1">N-acetyltransferase domain-containing protein</fullName>
    </recommendedName>
</protein>
<reference evidence="2 3" key="1">
    <citation type="journal article" date="2016" name="Nat. Commun.">
        <title>Thousands of microbial genomes shed light on interconnected biogeochemical processes in an aquifer system.</title>
        <authorList>
            <person name="Anantharaman K."/>
            <person name="Brown C.T."/>
            <person name="Hug L.A."/>
            <person name="Sharon I."/>
            <person name="Castelle C.J."/>
            <person name="Probst A.J."/>
            <person name="Thomas B.C."/>
            <person name="Singh A."/>
            <person name="Wilkins M.J."/>
            <person name="Karaoz U."/>
            <person name="Brodie E.L."/>
            <person name="Williams K.H."/>
            <person name="Hubbard S.S."/>
            <person name="Banfield J.F."/>
        </authorList>
    </citation>
    <scope>NUCLEOTIDE SEQUENCE [LARGE SCALE GENOMIC DNA]</scope>
</reference>
<dbReference type="AlphaFoldDB" id="A0A1G2KL06"/>
<accession>A0A1G2KL06</accession>
<evidence type="ECO:0000313" key="3">
    <source>
        <dbReference type="Proteomes" id="UP000179023"/>
    </source>
</evidence>
<dbReference type="InterPro" id="IPR000182">
    <property type="entry name" value="GNAT_dom"/>
</dbReference>
<gene>
    <name evidence="2" type="ORF">A3C07_00235</name>
</gene>
<dbReference type="InterPro" id="IPR016181">
    <property type="entry name" value="Acyl_CoA_acyltransferase"/>
</dbReference>
<dbReference type="GO" id="GO:0016747">
    <property type="term" value="F:acyltransferase activity, transferring groups other than amino-acyl groups"/>
    <property type="evidence" value="ECO:0007669"/>
    <property type="project" value="InterPro"/>
</dbReference>
<dbReference type="Pfam" id="PF00583">
    <property type="entry name" value="Acetyltransf_1"/>
    <property type="match status" value="1"/>
</dbReference>
<evidence type="ECO:0000313" key="2">
    <source>
        <dbReference type="EMBL" id="OHA00137.1"/>
    </source>
</evidence>
<comment type="caution">
    <text evidence="2">The sequence shown here is derived from an EMBL/GenBank/DDBJ whole genome shotgun (WGS) entry which is preliminary data.</text>
</comment>
<dbReference type="STRING" id="1802270.A3C07_00235"/>
<dbReference type="EMBL" id="MHQI01000026">
    <property type="protein sequence ID" value="OHA00137.1"/>
    <property type="molecule type" value="Genomic_DNA"/>
</dbReference>
<name>A0A1G2KL06_9BACT</name>
<sequence>MVTIHRLKKNGHCLKEINRLLPQLSASGNYTLLDRKRLKQCWLNPDFHIFVVSDKTHQNPEKLIGLCTIFFQWNLGHCISEIHDVVVDKPHRGRGFGDLMTARLKKEARTFAKRHKTDLKLYLTSRSKRRVANRMYHKHGFVLVAKAVGKWGTNLYKIAITAHGTIKKPAPSKN</sequence>
<dbReference type="Gene3D" id="3.40.630.30">
    <property type="match status" value="1"/>
</dbReference>